<dbReference type="InterPro" id="IPR056429">
    <property type="entry name" value="PH_CMIP"/>
</dbReference>
<proteinExistence type="predicted"/>
<dbReference type="Pfam" id="PF23066">
    <property type="entry name" value="PH_21"/>
    <property type="match status" value="1"/>
</dbReference>
<evidence type="ECO:0000256" key="1">
    <source>
        <dbReference type="SAM" id="MobiDB-lite"/>
    </source>
</evidence>
<dbReference type="EMBL" id="MUJZ01045510">
    <property type="protein sequence ID" value="OTF74747.1"/>
    <property type="molecule type" value="Genomic_DNA"/>
</dbReference>
<dbReference type="OrthoDB" id="10056090at2759"/>
<dbReference type="Proteomes" id="UP000194236">
    <property type="component" value="Unassembled WGS sequence"/>
</dbReference>
<reference evidence="3 4" key="1">
    <citation type="submission" date="2017-03" db="EMBL/GenBank/DDBJ databases">
        <title>Genome Survey of Euroglyphus maynei.</title>
        <authorList>
            <person name="Arlian L.G."/>
            <person name="Morgan M.S."/>
            <person name="Rider S.D."/>
        </authorList>
    </citation>
    <scope>NUCLEOTIDE SEQUENCE [LARGE SCALE GENOMIC DNA]</scope>
    <source>
        <strain evidence="3">Arlian Lab</strain>
        <tissue evidence="3">Whole body</tissue>
    </source>
</reference>
<evidence type="ECO:0000313" key="3">
    <source>
        <dbReference type="EMBL" id="OTF74747.1"/>
    </source>
</evidence>
<evidence type="ECO:0000313" key="4">
    <source>
        <dbReference type="Proteomes" id="UP000194236"/>
    </source>
</evidence>
<accession>A0A1Y3B3G0</accession>
<feature type="region of interest" description="Disordered" evidence="1">
    <location>
        <begin position="1"/>
        <end position="23"/>
    </location>
</feature>
<protein>
    <recommendedName>
        <fullName evidence="2">C-Maf-inducing protein PH domain-containing protein</fullName>
    </recommendedName>
</protein>
<feature type="domain" description="C-Maf-inducing protein PH" evidence="2">
    <location>
        <begin position="26"/>
        <end position="76"/>
    </location>
</feature>
<organism evidence="3 4">
    <name type="scientific">Euroglyphus maynei</name>
    <name type="common">Mayne's house dust mite</name>
    <dbReference type="NCBI Taxonomy" id="6958"/>
    <lineage>
        <taxon>Eukaryota</taxon>
        <taxon>Metazoa</taxon>
        <taxon>Ecdysozoa</taxon>
        <taxon>Arthropoda</taxon>
        <taxon>Chelicerata</taxon>
        <taxon>Arachnida</taxon>
        <taxon>Acari</taxon>
        <taxon>Acariformes</taxon>
        <taxon>Sarcoptiformes</taxon>
        <taxon>Astigmata</taxon>
        <taxon>Psoroptidia</taxon>
        <taxon>Analgoidea</taxon>
        <taxon>Pyroglyphidae</taxon>
        <taxon>Pyroglyphinae</taxon>
        <taxon>Euroglyphus</taxon>
    </lineage>
</organism>
<feature type="compositionally biased region" description="Polar residues" evidence="1">
    <location>
        <begin position="8"/>
        <end position="20"/>
    </location>
</feature>
<name>A0A1Y3B3G0_EURMA</name>
<keyword evidence="4" id="KW-1185">Reference proteome</keyword>
<sequence>MDEGIFQSPLNSPNRTSAPSSPIGPKFKIIHEGDVHLCRLNHQRTIVSKILSSKFLRRWETHRIYLTSVNLASKTKKL</sequence>
<evidence type="ECO:0000259" key="2">
    <source>
        <dbReference type="Pfam" id="PF23066"/>
    </source>
</evidence>
<gene>
    <name evidence="3" type="ORF">BLA29_006679</name>
</gene>
<comment type="caution">
    <text evidence="3">The sequence shown here is derived from an EMBL/GenBank/DDBJ whole genome shotgun (WGS) entry which is preliminary data.</text>
</comment>
<dbReference type="AlphaFoldDB" id="A0A1Y3B3G0"/>